<feature type="compositionally biased region" description="Polar residues" evidence="1">
    <location>
        <begin position="1"/>
        <end position="12"/>
    </location>
</feature>
<evidence type="ECO:0000313" key="3">
    <source>
        <dbReference type="Proteomes" id="UP000269721"/>
    </source>
</evidence>
<dbReference type="EMBL" id="KZ995274">
    <property type="protein sequence ID" value="RKO91004.1"/>
    <property type="molecule type" value="Genomic_DNA"/>
</dbReference>
<name>A0A4P9WEI3_9FUNG</name>
<keyword evidence="3" id="KW-1185">Reference proteome</keyword>
<gene>
    <name evidence="2" type="ORF">BDK51DRAFT_27976</name>
</gene>
<protein>
    <submittedName>
        <fullName evidence="2">Uncharacterized protein</fullName>
    </submittedName>
</protein>
<proteinExistence type="predicted"/>
<evidence type="ECO:0000313" key="2">
    <source>
        <dbReference type="EMBL" id="RKO91004.1"/>
    </source>
</evidence>
<organism evidence="2 3">
    <name type="scientific">Blyttiomyces helicus</name>
    <dbReference type="NCBI Taxonomy" id="388810"/>
    <lineage>
        <taxon>Eukaryota</taxon>
        <taxon>Fungi</taxon>
        <taxon>Fungi incertae sedis</taxon>
        <taxon>Chytridiomycota</taxon>
        <taxon>Chytridiomycota incertae sedis</taxon>
        <taxon>Chytridiomycetes</taxon>
        <taxon>Chytridiomycetes incertae sedis</taxon>
        <taxon>Blyttiomyces</taxon>
    </lineage>
</organism>
<dbReference type="Proteomes" id="UP000269721">
    <property type="component" value="Unassembled WGS sequence"/>
</dbReference>
<evidence type="ECO:0000256" key="1">
    <source>
        <dbReference type="SAM" id="MobiDB-lite"/>
    </source>
</evidence>
<feature type="region of interest" description="Disordered" evidence="1">
    <location>
        <begin position="1"/>
        <end position="45"/>
    </location>
</feature>
<sequence length="100" mass="10664">MGPKKTASSQASAAPWCDPSCSKSPAIEASDTAAAGSKRGTNWTNPENNIRIWAGLEASQEPVTGNEEHKITFWGAILILHDKHRDVDIPNLPQAGLTLS</sequence>
<reference evidence="3" key="1">
    <citation type="journal article" date="2018" name="Nat. Microbiol.">
        <title>Leveraging single-cell genomics to expand the fungal tree of life.</title>
        <authorList>
            <person name="Ahrendt S.R."/>
            <person name="Quandt C.A."/>
            <person name="Ciobanu D."/>
            <person name="Clum A."/>
            <person name="Salamov A."/>
            <person name="Andreopoulos B."/>
            <person name="Cheng J.F."/>
            <person name="Woyke T."/>
            <person name="Pelin A."/>
            <person name="Henrissat B."/>
            <person name="Reynolds N.K."/>
            <person name="Benny G.L."/>
            <person name="Smith M.E."/>
            <person name="James T.Y."/>
            <person name="Grigoriev I.V."/>
        </authorList>
    </citation>
    <scope>NUCLEOTIDE SEQUENCE [LARGE SCALE GENOMIC DNA]</scope>
</reference>
<accession>A0A4P9WEI3</accession>
<dbReference type="AlphaFoldDB" id="A0A4P9WEI3"/>